<dbReference type="EMBL" id="JBHTCG010000049">
    <property type="protein sequence ID" value="MFC7387998.1"/>
    <property type="molecule type" value="Genomic_DNA"/>
</dbReference>
<protein>
    <recommendedName>
        <fullName evidence="4">DUF3592 domain-containing protein</fullName>
    </recommendedName>
</protein>
<keyword evidence="3" id="KW-1185">Reference proteome</keyword>
<evidence type="ECO:0000313" key="3">
    <source>
        <dbReference type="Proteomes" id="UP001596496"/>
    </source>
</evidence>
<gene>
    <name evidence="2" type="ORF">ACFQSB_37725</name>
</gene>
<comment type="caution">
    <text evidence="2">The sequence shown here is derived from an EMBL/GenBank/DDBJ whole genome shotgun (WGS) entry which is preliminary data.</text>
</comment>
<organism evidence="2 3">
    <name type="scientific">Sphaerisporangium rhizosphaerae</name>
    <dbReference type="NCBI Taxonomy" id="2269375"/>
    <lineage>
        <taxon>Bacteria</taxon>
        <taxon>Bacillati</taxon>
        <taxon>Actinomycetota</taxon>
        <taxon>Actinomycetes</taxon>
        <taxon>Streptosporangiales</taxon>
        <taxon>Streptosporangiaceae</taxon>
        <taxon>Sphaerisporangium</taxon>
    </lineage>
</organism>
<sequence>MEERNGCGAGCLVIAIGLLVPLATMFAVIFGLVASDGIKWEARAALRQGTMGSFVAEELKCRGRGPCRWWGSYKSDDGQTARARVWINGYYAPELTEGSRVPALDTGHGVVVHRPGYFDPIGPLLFLGISLTFLFGPGYLMWRALWKRR</sequence>
<accession>A0ABW2PKC0</accession>
<feature type="transmembrane region" description="Helical" evidence="1">
    <location>
        <begin position="121"/>
        <end position="142"/>
    </location>
</feature>
<reference evidence="3" key="1">
    <citation type="journal article" date="2019" name="Int. J. Syst. Evol. Microbiol.">
        <title>The Global Catalogue of Microorganisms (GCM) 10K type strain sequencing project: providing services to taxonomists for standard genome sequencing and annotation.</title>
        <authorList>
            <consortium name="The Broad Institute Genomics Platform"/>
            <consortium name="The Broad Institute Genome Sequencing Center for Infectious Disease"/>
            <person name="Wu L."/>
            <person name="Ma J."/>
        </authorList>
    </citation>
    <scope>NUCLEOTIDE SEQUENCE [LARGE SCALE GENOMIC DNA]</scope>
    <source>
        <strain evidence="3">CECT 7649</strain>
    </source>
</reference>
<keyword evidence="1" id="KW-0812">Transmembrane</keyword>
<dbReference type="RefSeq" id="WP_380831957.1">
    <property type="nucleotide sequence ID" value="NZ_JBHTCG010000049.1"/>
</dbReference>
<feature type="transmembrane region" description="Helical" evidence="1">
    <location>
        <begin position="12"/>
        <end position="34"/>
    </location>
</feature>
<evidence type="ECO:0000313" key="2">
    <source>
        <dbReference type="EMBL" id="MFC7387998.1"/>
    </source>
</evidence>
<name>A0ABW2PKC0_9ACTN</name>
<keyword evidence="1" id="KW-0472">Membrane</keyword>
<evidence type="ECO:0000256" key="1">
    <source>
        <dbReference type="SAM" id="Phobius"/>
    </source>
</evidence>
<dbReference type="Proteomes" id="UP001596496">
    <property type="component" value="Unassembled WGS sequence"/>
</dbReference>
<proteinExistence type="predicted"/>
<evidence type="ECO:0008006" key="4">
    <source>
        <dbReference type="Google" id="ProtNLM"/>
    </source>
</evidence>
<keyword evidence="1" id="KW-1133">Transmembrane helix</keyword>